<dbReference type="InterPro" id="IPR036388">
    <property type="entry name" value="WH-like_DNA-bd_sf"/>
</dbReference>
<feature type="domain" description="HTH asnC-type" evidence="5">
    <location>
        <begin position="6"/>
        <end position="47"/>
    </location>
</feature>
<evidence type="ECO:0000259" key="4">
    <source>
        <dbReference type="Pfam" id="PF01037"/>
    </source>
</evidence>
<dbReference type="PRINTS" id="PR00033">
    <property type="entry name" value="HTHASNC"/>
</dbReference>
<keyword evidence="3" id="KW-0804">Transcription</keyword>
<dbReference type="Gene3D" id="3.30.70.920">
    <property type="match status" value="1"/>
</dbReference>
<dbReference type="Pfam" id="PF01037">
    <property type="entry name" value="AsnC_trans_reg"/>
    <property type="match status" value="1"/>
</dbReference>
<name>A0A9X2KJY7_9MICC</name>
<evidence type="ECO:0000313" key="7">
    <source>
        <dbReference type="Proteomes" id="UP001139502"/>
    </source>
</evidence>
<sequence>MQDYRLDPLDERLIHALQINGRVRWTELAPVLGVDPATLSRRWEALREGGVAWVSGFFPQRYAGALVDISCIPQRVREVEERLIAIPAVHTIDRTSGARDILATVLTDTPRDVWELVTQRIGSLEGVRGTQSHLITSSISEASSWRIRALTAAEAARIPRPHPPRARAPRTLRPEVEGALQHALLEDGRAPVSRIARESGISEQRLADGIALMIAQGRLRLRTDVARTVTGWPIYAWYFMRVPARLVGQARAVLPQIPELRTAFVVASQYNLVTAAWLRELDDVVRFEAALESALPGARIMDRSVVFSMGKHMGRVLDPEGRATRGYVHPDGA</sequence>
<dbReference type="PANTHER" id="PTHR30154">
    <property type="entry name" value="LEUCINE-RESPONSIVE REGULATORY PROTEIN"/>
    <property type="match status" value="1"/>
</dbReference>
<evidence type="ECO:0000313" key="6">
    <source>
        <dbReference type="EMBL" id="MCP3424466.1"/>
    </source>
</evidence>
<dbReference type="GO" id="GO:0043565">
    <property type="term" value="F:sequence-specific DNA binding"/>
    <property type="evidence" value="ECO:0007669"/>
    <property type="project" value="InterPro"/>
</dbReference>
<keyword evidence="1" id="KW-0805">Transcription regulation</keyword>
<protein>
    <submittedName>
        <fullName evidence="6">Lrp/AsnC family transcriptional regulator</fullName>
    </submittedName>
</protein>
<proteinExistence type="predicted"/>
<feature type="domain" description="Transcription regulator AsnC/Lrp ligand binding" evidence="4">
    <location>
        <begin position="67"/>
        <end position="137"/>
    </location>
</feature>
<comment type="caution">
    <text evidence="6">The sequence shown here is derived from an EMBL/GenBank/DDBJ whole genome shotgun (WGS) entry which is preliminary data.</text>
</comment>
<reference evidence="6" key="1">
    <citation type="submission" date="2022-06" db="EMBL/GenBank/DDBJ databases">
        <title>Rothia sp. isolated from sandalwood seedling.</title>
        <authorList>
            <person name="Tuikhar N."/>
            <person name="Kirdat K."/>
            <person name="Thorat V."/>
            <person name="Swetha P."/>
            <person name="Padma S."/>
            <person name="Sundararaj R."/>
            <person name="Yadav A."/>
        </authorList>
    </citation>
    <scope>NUCLEOTIDE SEQUENCE</scope>
    <source>
        <strain evidence="6">AR01</strain>
    </source>
</reference>
<dbReference type="GO" id="GO:0043200">
    <property type="term" value="P:response to amino acid"/>
    <property type="evidence" value="ECO:0007669"/>
    <property type="project" value="TreeGrafter"/>
</dbReference>
<organism evidence="6 7">
    <name type="scientific">Rothia santali</name>
    <dbReference type="NCBI Taxonomy" id="2949643"/>
    <lineage>
        <taxon>Bacteria</taxon>
        <taxon>Bacillati</taxon>
        <taxon>Actinomycetota</taxon>
        <taxon>Actinomycetes</taxon>
        <taxon>Micrococcales</taxon>
        <taxon>Micrococcaceae</taxon>
        <taxon>Rothia</taxon>
    </lineage>
</organism>
<dbReference type="InterPro" id="IPR019887">
    <property type="entry name" value="Tscrpt_reg_AsnC/Lrp_C"/>
</dbReference>
<dbReference type="GO" id="GO:0005829">
    <property type="term" value="C:cytosol"/>
    <property type="evidence" value="ECO:0007669"/>
    <property type="project" value="TreeGrafter"/>
</dbReference>
<evidence type="ECO:0000259" key="5">
    <source>
        <dbReference type="Pfam" id="PF13404"/>
    </source>
</evidence>
<dbReference type="InterPro" id="IPR036390">
    <property type="entry name" value="WH_DNA-bd_sf"/>
</dbReference>
<evidence type="ECO:0000256" key="1">
    <source>
        <dbReference type="ARBA" id="ARBA00023015"/>
    </source>
</evidence>
<dbReference type="AlphaFoldDB" id="A0A9X2KJY7"/>
<keyword evidence="7" id="KW-1185">Reference proteome</keyword>
<evidence type="ECO:0000256" key="3">
    <source>
        <dbReference type="ARBA" id="ARBA00023163"/>
    </source>
</evidence>
<dbReference type="PANTHER" id="PTHR30154:SF34">
    <property type="entry name" value="TRANSCRIPTIONAL REGULATOR AZLB"/>
    <property type="match status" value="1"/>
</dbReference>
<dbReference type="InterPro" id="IPR019888">
    <property type="entry name" value="Tscrpt_reg_AsnC-like"/>
</dbReference>
<keyword evidence="2" id="KW-0238">DNA-binding</keyword>
<dbReference type="SMART" id="SM00344">
    <property type="entry name" value="HTH_ASNC"/>
    <property type="match status" value="1"/>
</dbReference>
<dbReference type="InterPro" id="IPR011008">
    <property type="entry name" value="Dimeric_a/b-barrel"/>
</dbReference>
<dbReference type="Proteomes" id="UP001139502">
    <property type="component" value="Unassembled WGS sequence"/>
</dbReference>
<dbReference type="SUPFAM" id="SSF46785">
    <property type="entry name" value="Winged helix' DNA-binding domain"/>
    <property type="match status" value="1"/>
</dbReference>
<dbReference type="Pfam" id="PF13404">
    <property type="entry name" value="HTH_AsnC-type"/>
    <property type="match status" value="1"/>
</dbReference>
<dbReference type="Gene3D" id="1.10.10.10">
    <property type="entry name" value="Winged helix-like DNA-binding domain superfamily/Winged helix DNA-binding domain"/>
    <property type="match status" value="1"/>
</dbReference>
<dbReference type="EMBL" id="JANAFB010000001">
    <property type="protein sequence ID" value="MCP3424466.1"/>
    <property type="molecule type" value="Genomic_DNA"/>
</dbReference>
<dbReference type="SUPFAM" id="SSF54909">
    <property type="entry name" value="Dimeric alpha+beta barrel"/>
    <property type="match status" value="1"/>
</dbReference>
<gene>
    <name evidence="6" type="ORF">NBM05_00055</name>
</gene>
<evidence type="ECO:0000256" key="2">
    <source>
        <dbReference type="ARBA" id="ARBA00023125"/>
    </source>
</evidence>
<dbReference type="InterPro" id="IPR000485">
    <property type="entry name" value="AsnC-type_HTH_dom"/>
</dbReference>
<accession>A0A9X2KJY7</accession>
<dbReference type="RefSeq" id="WP_254164038.1">
    <property type="nucleotide sequence ID" value="NZ_JANAFB010000001.1"/>
</dbReference>